<dbReference type="Pfam" id="PF01225">
    <property type="entry name" value="Mur_ligase"/>
    <property type="match status" value="1"/>
</dbReference>
<dbReference type="GO" id="GO:0008763">
    <property type="term" value="F:UDP-N-acetylmuramate-L-alanine ligase activity"/>
    <property type="evidence" value="ECO:0007669"/>
    <property type="project" value="UniProtKB-UniRule"/>
</dbReference>
<dbReference type="Gene3D" id="3.30.43.10">
    <property type="entry name" value="Uridine Diphospho-n-acetylenolpyruvylglucosamine Reductase, domain 2"/>
    <property type="match status" value="1"/>
</dbReference>
<dbReference type="InterPro" id="IPR050061">
    <property type="entry name" value="MurCDEF_pg_biosynth"/>
</dbReference>
<dbReference type="SUPFAM" id="SSF56176">
    <property type="entry name" value="FAD-binding/transporter-associated domain-like"/>
    <property type="match status" value="1"/>
</dbReference>
<feature type="active site" evidence="20">
    <location>
        <position position="755"/>
    </location>
</feature>
<dbReference type="HAMAP" id="MF_00037">
    <property type="entry name" value="MurB"/>
    <property type="match status" value="1"/>
</dbReference>
<dbReference type="Pfam" id="PF02875">
    <property type="entry name" value="Mur_ligase_C"/>
    <property type="match status" value="1"/>
</dbReference>
<dbReference type="InterPro" id="IPR016169">
    <property type="entry name" value="FAD-bd_PCMH_sub2"/>
</dbReference>
<name>A0A934R9C2_9BACT</name>
<evidence type="ECO:0000313" key="24">
    <source>
        <dbReference type="Proteomes" id="UP000658278"/>
    </source>
</evidence>
<dbReference type="Pfam" id="PF01565">
    <property type="entry name" value="FAD_binding_4"/>
    <property type="match status" value="1"/>
</dbReference>
<comment type="caution">
    <text evidence="23">The sequence shown here is derived from an EMBL/GenBank/DDBJ whole genome shotgun (WGS) entry which is preliminary data.</text>
</comment>
<dbReference type="Pfam" id="PF08245">
    <property type="entry name" value="Mur_ligase_M"/>
    <property type="match status" value="1"/>
</dbReference>
<dbReference type="InterPro" id="IPR005758">
    <property type="entry name" value="UDP-N-AcMur_Ala_ligase_MurC"/>
</dbReference>
<dbReference type="Pfam" id="PF02873">
    <property type="entry name" value="MurB_C"/>
    <property type="match status" value="1"/>
</dbReference>
<dbReference type="AlphaFoldDB" id="A0A934R9C2"/>
<dbReference type="InterPro" id="IPR011601">
    <property type="entry name" value="MurB_C"/>
</dbReference>
<evidence type="ECO:0000256" key="9">
    <source>
        <dbReference type="ARBA" id="ARBA00022741"/>
    </source>
</evidence>
<organism evidence="23 24">
    <name type="scientific">Haloferula rosea</name>
    <dbReference type="NCBI Taxonomy" id="490093"/>
    <lineage>
        <taxon>Bacteria</taxon>
        <taxon>Pseudomonadati</taxon>
        <taxon>Verrucomicrobiota</taxon>
        <taxon>Verrucomicrobiia</taxon>
        <taxon>Verrucomicrobiales</taxon>
        <taxon>Verrucomicrobiaceae</taxon>
        <taxon>Haloferula</taxon>
    </lineage>
</organism>
<dbReference type="GO" id="GO:0071949">
    <property type="term" value="F:FAD binding"/>
    <property type="evidence" value="ECO:0007669"/>
    <property type="project" value="InterPro"/>
</dbReference>
<evidence type="ECO:0000256" key="4">
    <source>
        <dbReference type="ARBA" id="ARBA00004752"/>
    </source>
</evidence>
<accession>A0A934R9C2</accession>
<evidence type="ECO:0000256" key="13">
    <source>
        <dbReference type="ARBA" id="ARBA00022960"/>
    </source>
</evidence>
<dbReference type="GO" id="GO:0008762">
    <property type="term" value="F:UDP-N-acetylmuramate dehydrogenase activity"/>
    <property type="evidence" value="ECO:0007669"/>
    <property type="project" value="UniProtKB-UniRule"/>
</dbReference>
<evidence type="ECO:0000256" key="10">
    <source>
        <dbReference type="ARBA" id="ARBA00022827"/>
    </source>
</evidence>
<keyword evidence="11 21" id="KW-0067">ATP-binding</keyword>
<keyword evidence="6 21" id="KW-0436">Ligase</keyword>
<keyword evidence="10 20" id="KW-0274">FAD</keyword>
<dbReference type="RefSeq" id="WP_200275123.1">
    <property type="nucleotide sequence ID" value="NZ_JAENII010000001.1"/>
</dbReference>
<dbReference type="InterPro" id="IPR006094">
    <property type="entry name" value="Oxid_FAD_bind_N"/>
</dbReference>
<evidence type="ECO:0000256" key="14">
    <source>
        <dbReference type="ARBA" id="ARBA00022984"/>
    </source>
</evidence>
<comment type="subcellular location">
    <subcellularLocation>
        <location evidence="3 21">Cytoplasm</location>
    </subcellularLocation>
</comment>
<dbReference type="InterPro" id="IPR016167">
    <property type="entry name" value="FAD-bd_PCMH_sub1"/>
</dbReference>
<keyword evidence="8 20" id="KW-0285">Flavoprotein</keyword>
<comment type="similarity">
    <text evidence="20">Belongs to the MurB family.</text>
</comment>
<dbReference type="InterPro" id="IPR003170">
    <property type="entry name" value="MurB"/>
</dbReference>
<dbReference type="HAMAP" id="MF_00046">
    <property type="entry name" value="MurC"/>
    <property type="match status" value="1"/>
</dbReference>
<dbReference type="SUPFAM" id="SSF56194">
    <property type="entry name" value="Uridine diphospho-N-Acetylenolpyruvylglucosamine reductase, MurB, C-terminal domain"/>
    <property type="match status" value="1"/>
</dbReference>
<evidence type="ECO:0000256" key="15">
    <source>
        <dbReference type="ARBA" id="ARBA00023002"/>
    </source>
</evidence>
<keyword evidence="16 21" id="KW-0131">Cell cycle</keyword>
<dbReference type="InterPro" id="IPR013221">
    <property type="entry name" value="Mur_ligase_cen"/>
</dbReference>
<evidence type="ECO:0000256" key="3">
    <source>
        <dbReference type="ARBA" id="ARBA00004496"/>
    </source>
</evidence>
<dbReference type="Proteomes" id="UP000658278">
    <property type="component" value="Unassembled WGS sequence"/>
</dbReference>
<dbReference type="GO" id="GO:0005737">
    <property type="term" value="C:cytoplasm"/>
    <property type="evidence" value="ECO:0007669"/>
    <property type="project" value="UniProtKB-SubCell"/>
</dbReference>
<feature type="active site" description="Proton donor" evidence="20">
    <location>
        <position position="685"/>
    </location>
</feature>
<feature type="domain" description="FAD-binding PCMH-type" evidence="22">
    <location>
        <begin position="491"/>
        <end position="657"/>
    </location>
</feature>
<evidence type="ECO:0000256" key="17">
    <source>
        <dbReference type="ARBA" id="ARBA00023316"/>
    </source>
</evidence>
<evidence type="ECO:0000256" key="6">
    <source>
        <dbReference type="ARBA" id="ARBA00022598"/>
    </source>
</evidence>
<evidence type="ECO:0000256" key="12">
    <source>
        <dbReference type="ARBA" id="ARBA00022857"/>
    </source>
</evidence>
<keyword evidence="5 21" id="KW-0963">Cytoplasm</keyword>
<evidence type="ECO:0000256" key="8">
    <source>
        <dbReference type="ARBA" id="ARBA00022630"/>
    </source>
</evidence>
<keyword evidence="14 21" id="KW-0573">Peptidoglycan synthesis</keyword>
<dbReference type="NCBIfam" id="TIGR01082">
    <property type="entry name" value="murC"/>
    <property type="match status" value="1"/>
</dbReference>
<evidence type="ECO:0000256" key="16">
    <source>
        <dbReference type="ARBA" id="ARBA00023306"/>
    </source>
</evidence>
<dbReference type="SUPFAM" id="SSF51984">
    <property type="entry name" value="MurCD N-terminal domain"/>
    <property type="match status" value="1"/>
</dbReference>
<keyword evidence="17 21" id="KW-0961">Cell wall biogenesis/degradation</keyword>
<comment type="catalytic activity">
    <reaction evidence="19 20">
        <text>UDP-N-acetyl-alpha-D-muramate + NADP(+) = UDP-N-acetyl-3-O-(1-carboxyvinyl)-alpha-D-glucosamine + NADPH + H(+)</text>
        <dbReference type="Rhea" id="RHEA:12248"/>
        <dbReference type="ChEBI" id="CHEBI:15378"/>
        <dbReference type="ChEBI" id="CHEBI:57783"/>
        <dbReference type="ChEBI" id="CHEBI:58349"/>
        <dbReference type="ChEBI" id="CHEBI:68483"/>
        <dbReference type="ChEBI" id="CHEBI:70757"/>
        <dbReference type="EC" id="1.3.1.98"/>
    </reaction>
</comment>
<comment type="pathway">
    <text evidence="4 21">Cell wall biogenesis; peptidoglycan biosynthesis.</text>
</comment>
<dbReference type="InterPro" id="IPR036635">
    <property type="entry name" value="MurB_C_sf"/>
</dbReference>
<keyword evidence="24" id="KW-1185">Reference proteome</keyword>
<evidence type="ECO:0000256" key="5">
    <source>
        <dbReference type="ARBA" id="ARBA00022490"/>
    </source>
</evidence>
<dbReference type="EC" id="6.3.2.8" evidence="21"/>
<dbReference type="GO" id="GO:0071555">
    <property type="term" value="P:cell wall organization"/>
    <property type="evidence" value="ECO:0007669"/>
    <property type="project" value="UniProtKB-KW"/>
</dbReference>
<dbReference type="SUPFAM" id="SSF53244">
    <property type="entry name" value="MurD-like peptide ligases, peptide-binding domain"/>
    <property type="match status" value="1"/>
</dbReference>
<comment type="similarity">
    <text evidence="21">Belongs to the MurCDEF family.</text>
</comment>
<evidence type="ECO:0000259" key="22">
    <source>
        <dbReference type="PROSITE" id="PS51387"/>
    </source>
</evidence>
<evidence type="ECO:0000256" key="21">
    <source>
        <dbReference type="HAMAP-Rule" id="MF_00046"/>
    </source>
</evidence>
<dbReference type="InterPro" id="IPR004101">
    <property type="entry name" value="Mur_ligase_C"/>
</dbReference>
<dbReference type="InterPro" id="IPR036318">
    <property type="entry name" value="FAD-bd_PCMH-like_sf"/>
</dbReference>
<dbReference type="EMBL" id="JAENII010000001">
    <property type="protein sequence ID" value="MBK1825477.1"/>
    <property type="molecule type" value="Genomic_DNA"/>
</dbReference>
<reference evidence="23" key="1">
    <citation type="submission" date="2021-01" db="EMBL/GenBank/DDBJ databases">
        <title>Modified the classification status of verrucomicrobia.</title>
        <authorList>
            <person name="Feng X."/>
        </authorList>
    </citation>
    <scope>NUCLEOTIDE SEQUENCE</scope>
    <source>
        <strain evidence="23">KCTC 22201</strain>
    </source>
</reference>
<keyword evidence="13 21" id="KW-0133">Cell shape</keyword>
<comment type="cofactor">
    <cofactor evidence="1 20">
        <name>FAD</name>
        <dbReference type="ChEBI" id="CHEBI:57692"/>
    </cofactor>
</comment>
<dbReference type="NCBIfam" id="TIGR00179">
    <property type="entry name" value="murB"/>
    <property type="match status" value="1"/>
</dbReference>
<comment type="function">
    <text evidence="2 21">Cell wall formation.</text>
</comment>
<comment type="catalytic activity">
    <reaction evidence="18 21">
        <text>UDP-N-acetyl-alpha-D-muramate + L-alanine + ATP = UDP-N-acetyl-alpha-D-muramoyl-L-alanine + ADP + phosphate + H(+)</text>
        <dbReference type="Rhea" id="RHEA:23372"/>
        <dbReference type="ChEBI" id="CHEBI:15378"/>
        <dbReference type="ChEBI" id="CHEBI:30616"/>
        <dbReference type="ChEBI" id="CHEBI:43474"/>
        <dbReference type="ChEBI" id="CHEBI:57972"/>
        <dbReference type="ChEBI" id="CHEBI:70757"/>
        <dbReference type="ChEBI" id="CHEBI:83898"/>
        <dbReference type="ChEBI" id="CHEBI:456216"/>
        <dbReference type="EC" id="6.3.2.8"/>
    </reaction>
</comment>
<keyword evidence="7 21" id="KW-0132">Cell division</keyword>
<dbReference type="GO" id="GO:0005524">
    <property type="term" value="F:ATP binding"/>
    <property type="evidence" value="ECO:0007669"/>
    <property type="project" value="UniProtKB-UniRule"/>
</dbReference>
<dbReference type="Gene3D" id="3.90.78.10">
    <property type="entry name" value="UDP-N-acetylenolpyruvoylglucosamine reductase, C-terminal domain"/>
    <property type="match status" value="1"/>
</dbReference>
<feature type="active site" evidence="20">
    <location>
        <position position="637"/>
    </location>
</feature>
<evidence type="ECO:0000256" key="19">
    <source>
        <dbReference type="ARBA" id="ARBA00048914"/>
    </source>
</evidence>
<keyword evidence="12 20" id="KW-0521">NADP</keyword>
<dbReference type="Gene3D" id="3.40.1190.10">
    <property type="entry name" value="Mur-like, catalytic domain"/>
    <property type="match status" value="1"/>
</dbReference>
<dbReference type="InterPro" id="IPR000713">
    <property type="entry name" value="Mur_ligase_N"/>
</dbReference>
<evidence type="ECO:0000256" key="1">
    <source>
        <dbReference type="ARBA" id="ARBA00001974"/>
    </source>
</evidence>
<dbReference type="PROSITE" id="PS51387">
    <property type="entry name" value="FAD_PCMH"/>
    <property type="match status" value="1"/>
</dbReference>
<dbReference type="GO" id="GO:0008360">
    <property type="term" value="P:regulation of cell shape"/>
    <property type="evidence" value="ECO:0007669"/>
    <property type="project" value="UniProtKB-KW"/>
</dbReference>
<evidence type="ECO:0000256" key="18">
    <source>
        <dbReference type="ARBA" id="ARBA00047833"/>
    </source>
</evidence>
<evidence type="ECO:0000256" key="20">
    <source>
        <dbReference type="HAMAP-Rule" id="MF_00037"/>
    </source>
</evidence>
<feature type="binding site" evidence="21">
    <location>
        <begin position="121"/>
        <end position="127"/>
    </location>
    <ligand>
        <name>ATP</name>
        <dbReference type="ChEBI" id="CHEBI:30616"/>
    </ligand>
</feature>
<protein>
    <recommendedName>
        <fullName evidence="20 21">Multifunctional fusion protein</fullName>
    </recommendedName>
    <domain>
        <recommendedName>
            <fullName evidence="20">UDP-N-acetylenolpyruvoylglucosamine reductase</fullName>
            <ecNumber evidence="20">1.3.1.98</ecNumber>
        </recommendedName>
        <alternativeName>
            <fullName evidence="20">UDP-N-acetylmuramate dehydrogenase</fullName>
        </alternativeName>
    </domain>
    <domain>
        <recommendedName>
            <fullName evidence="21">UDP-N-acetylmuramate--L-alanine ligase</fullName>
            <ecNumber evidence="21">6.3.2.8</ecNumber>
        </recommendedName>
        <alternativeName>
            <fullName evidence="21">UDP-N-acetylmuramoyl-L-alanine synthetase</fullName>
        </alternativeName>
    </domain>
</protein>
<dbReference type="EC" id="1.3.1.98" evidence="20"/>
<dbReference type="GO" id="GO:0051301">
    <property type="term" value="P:cell division"/>
    <property type="evidence" value="ECO:0007669"/>
    <property type="project" value="UniProtKB-KW"/>
</dbReference>
<dbReference type="InterPro" id="IPR036615">
    <property type="entry name" value="Mur_ligase_C_dom_sf"/>
</dbReference>
<dbReference type="Gene3D" id="3.90.190.20">
    <property type="entry name" value="Mur ligase, C-terminal domain"/>
    <property type="match status" value="1"/>
</dbReference>
<keyword evidence="9 21" id="KW-0547">Nucleotide-binding</keyword>
<keyword evidence="15 20" id="KW-0560">Oxidoreductase</keyword>
<dbReference type="GO" id="GO:0009252">
    <property type="term" value="P:peptidoglycan biosynthetic process"/>
    <property type="evidence" value="ECO:0007669"/>
    <property type="project" value="UniProtKB-UniRule"/>
</dbReference>
<dbReference type="PANTHER" id="PTHR43445">
    <property type="entry name" value="UDP-N-ACETYLMURAMATE--L-ALANINE LIGASE-RELATED"/>
    <property type="match status" value="1"/>
</dbReference>
<dbReference type="InterPro" id="IPR016166">
    <property type="entry name" value="FAD-bd_PCMH"/>
</dbReference>
<dbReference type="NCBIfam" id="NF010480">
    <property type="entry name" value="PRK13905.1"/>
    <property type="match status" value="1"/>
</dbReference>
<evidence type="ECO:0000256" key="2">
    <source>
        <dbReference type="ARBA" id="ARBA00003921"/>
    </source>
</evidence>
<evidence type="ECO:0000313" key="23">
    <source>
        <dbReference type="EMBL" id="MBK1825477.1"/>
    </source>
</evidence>
<dbReference type="SUPFAM" id="SSF53623">
    <property type="entry name" value="MurD-like peptide ligases, catalytic domain"/>
    <property type="match status" value="1"/>
</dbReference>
<evidence type="ECO:0000256" key="11">
    <source>
        <dbReference type="ARBA" id="ARBA00022840"/>
    </source>
</evidence>
<evidence type="ECO:0000256" key="7">
    <source>
        <dbReference type="ARBA" id="ARBA00022618"/>
    </source>
</evidence>
<dbReference type="PANTHER" id="PTHR43445:SF3">
    <property type="entry name" value="UDP-N-ACETYLMURAMATE--L-ALANINE LIGASE"/>
    <property type="match status" value="1"/>
</dbReference>
<gene>
    <name evidence="21 23" type="primary">murC</name>
    <name evidence="20" type="synonym">murB</name>
    <name evidence="23" type="ORF">JIN81_00475</name>
</gene>
<proteinExistence type="inferred from homology"/>
<dbReference type="Gene3D" id="3.40.50.720">
    <property type="entry name" value="NAD(P)-binding Rossmann-like Domain"/>
    <property type="match status" value="1"/>
</dbReference>
<dbReference type="Gene3D" id="3.30.465.10">
    <property type="match status" value="1"/>
</dbReference>
<dbReference type="InterPro" id="IPR036565">
    <property type="entry name" value="Mur-like_cat_sf"/>
</dbReference>
<sequence length="766" mass="82962">MSDLSQQLTDLSRPLRIHLIGVAGSGMSGLALLLMGMGHRVSGSDRVTTKETERMQGLGLRFSSPHTAEAVEGADVVVYSSAIRPTNAALAAARDSGIRLMRRAECLAAILATRKGIVVSGTHGKTTTSAMVAHALREAGLEPSHYVGAEIPVLGQNARWSEDGDWMVAEGDESDGTLALYHPACSIVLNVEAEHLDHYRDLDEIKDVFRTLLSQTSGPVIYCAEDEGAASVCSDHPRAVSYGWEGADYTAREIRELRGATAFTVYRGDERLGEVELGIPGRHNVLNAMAAIASCDRAGADFLLVSRALNTFAGAKRRFETRFLSKRLRLVDDYGHHPTEIAATIQTARQLKAGRVVILFQPHRFTRTQALAEEFGKVLAEADEVFVTDVYPASELPIPGVSGQTIVDAVKRHGGTMVESVPNLATAHHRVGNSLDPGDLLITLGAGNVHEAGSAIARDEKILEDLLALVPEGGLDVKLYEPMRRHTTMLVGGPAQFWIEPHTFEAFAATTEYCRERGIAVRVIGRGSNLLVRDGGIRGAVIHPKGGQFSECYVDENGHMVAGAGVRLKKVASVAQAAGIGGFEWMEGIPGNVGGALRMNAGAMGVETFDQVVRMTFLDEDGEIRERQREEIESFYRNVPELRRNFALQAVFCGEKDLPENIQARWDESRRKRRETQPIAASAGCIFKNPDDVPAGMLVDQLGFKGSGDGSAEVSLEHGNFIVNRGGASAGDVLALIDRIRREAKRQRGVDLETEVKVIGEDEFSF</sequence>